<keyword evidence="1" id="KW-0812">Transmembrane</keyword>
<name>A0A382CNQ7_9ZZZZ</name>
<keyword evidence="1" id="KW-1133">Transmembrane helix</keyword>
<gene>
    <name evidence="2" type="ORF">METZ01_LOCUS180614</name>
</gene>
<organism evidence="2">
    <name type="scientific">marine metagenome</name>
    <dbReference type="NCBI Taxonomy" id="408172"/>
    <lineage>
        <taxon>unclassified sequences</taxon>
        <taxon>metagenomes</taxon>
        <taxon>ecological metagenomes</taxon>
    </lineage>
</organism>
<dbReference type="EMBL" id="UINC01035408">
    <property type="protein sequence ID" value="SVB27760.1"/>
    <property type="molecule type" value="Genomic_DNA"/>
</dbReference>
<feature type="non-terminal residue" evidence="2">
    <location>
        <position position="56"/>
    </location>
</feature>
<dbReference type="AlphaFoldDB" id="A0A382CNQ7"/>
<protein>
    <submittedName>
        <fullName evidence="2">Uncharacterized protein</fullName>
    </submittedName>
</protein>
<evidence type="ECO:0000313" key="2">
    <source>
        <dbReference type="EMBL" id="SVB27760.1"/>
    </source>
</evidence>
<keyword evidence="1" id="KW-0472">Membrane</keyword>
<accession>A0A382CNQ7</accession>
<sequence>MHQLNKPYRLIYYYILVITNLVFLPCKLCFANNTKTELYQGLHRGLHIYRYNWINE</sequence>
<proteinExistence type="predicted"/>
<reference evidence="2" key="1">
    <citation type="submission" date="2018-05" db="EMBL/GenBank/DDBJ databases">
        <authorList>
            <person name="Lanie J.A."/>
            <person name="Ng W.-L."/>
            <person name="Kazmierczak K.M."/>
            <person name="Andrzejewski T.M."/>
            <person name="Davidsen T.M."/>
            <person name="Wayne K.J."/>
            <person name="Tettelin H."/>
            <person name="Glass J.I."/>
            <person name="Rusch D."/>
            <person name="Podicherti R."/>
            <person name="Tsui H.-C.T."/>
            <person name="Winkler M.E."/>
        </authorList>
    </citation>
    <scope>NUCLEOTIDE SEQUENCE</scope>
</reference>
<evidence type="ECO:0000256" key="1">
    <source>
        <dbReference type="SAM" id="Phobius"/>
    </source>
</evidence>
<feature type="transmembrane region" description="Helical" evidence="1">
    <location>
        <begin position="12"/>
        <end position="30"/>
    </location>
</feature>